<organism evidence="2">
    <name type="scientific">Rhizophora mucronata</name>
    <name type="common">Asiatic mangrove</name>
    <dbReference type="NCBI Taxonomy" id="61149"/>
    <lineage>
        <taxon>Eukaryota</taxon>
        <taxon>Viridiplantae</taxon>
        <taxon>Streptophyta</taxon>
        <taxon>Embryophyta</taxon>
        <taxon>Tracheophyta</taxon>
        <taxon>Spermatophyta</taxon>
        <taxon>Magnoliopsida</taxon>
        <taxon>eudicotyledons</taxon>
        <taxon>Gunneridae</taxon>
        <taxon>Pentapetalae</taxon>
        <taxon>rosids</taxon>
        <taxon>fabids</taxon>
        <taxon>Malpighiales</taxon>
        <taxon>Rhizophoraceae</taxon>
        <taxon>Rhizophora</taxon>
    </lineage>
</organism>
<protein>
    <submittedName>
        <fullName evidence="2">Uncharacterized protein</fullName>
    </submittedName>
</protein>
<reference evidence="2" key="1">
    <citation type="submission" date="2018-02" db="EMBL/GenBank/DDBJ databases">
        <title>Rhizophora mucronata_Transcriptome.</title>
        <authorList>
            <person name="Meera S.P."/>
            <person name="Sreeshan A."/>
            <person name="Augustine A."/>
        </authorList>
    </citation>
    <scope>NUCLEOTIDE SEQUENCE</scope>
    <source>
        <tissue evidence="2">Leaf</tissue>
    </source>
</reference>
<sequence>MFIEEQPLCTRHIPRDRQFPTKSQASKEKIRA</sequence>
<dbReference type="EMBL" id="GGEC01082147">
    <property type="protein sequence ID" value="MBX62631.1"/>
    <property type="molecule type" value="Transcribed_RNA"/>
</dbReference>
<proteinExistence type="predicted"/>
<accession>A0A2P2Q6N2</accession>
<name>A0A2P2Q6N2_RHIMU</name>
<feature type="compositionally biased region" description="Basic and acidic residues" evidence="1">
    <location>
        <begin position="13"/>
        <end position="32"/>
    </location>
</feature>
<dbReference type="AlphaFoldDB" id="A0A2P2Q6N2"/>
<evidence type="ECO:0000313" key="2">
    <source>
        <dbReference type="EMBL" id="MBX62631.1"/>
    </source>
</evidence>
<evidence type="ECO:0000256" key="1">
    <source>
        <dbReference type="SAM" id="MobiDB-lite"/>
    </source>
</evidence>
<feature type="region of interest" description="Disordered" evidence="1">
    <location>
        <begin position="1"/>
        <end position="32"/>
    </location>
</feature>